<dbReference type="GO" id="GO:0005524">
    <property type="term" value="F:ATP binding"/>
    <property type="evidence" value="ECO:0007669"/>
    <property type="project" value="InterPro"/>
</dbReference>
<name>A0AA39GCK2_SARSR</name>
<dbReference type="Proteomes" id="UP001175261">
    <property type="component" value="Unassembled WGS sequence"/>
</dbReference>
<evidence type="ECO:0000313" key="3">
    <source>
        <dbReference type="Proteomes" id="UP001175261"/>
    </source>
</evidence>
<dbReference type="PANTHER" id="PTHR38420:SF1">
    <property type="entry name" value="PUTATIVE (AFU_ORTHOLOGUE AFUA_5G14690)-RELATED"/>
    <property type="match status" value="1"/>
</dbReference>
<sequence length="271" mass="29517">MSGASRFGPEADLNSLPQTEVLAYFDACTDSGVIKFDRDFVTKTHTIDGIEFEFRISQALKSKPHETSSPLASTLATNAAPRPGSDLKTVGTEIAALGRTHFLALNGFACYRPHYLMLTNNGYRRQWEPLDEDDFAAVHALLDSQVTGDKSGRGEYLVFFNGGADAGCSRVHKHLQAIPQASYGGDPWMNLDKGVMPFAYFERRFTHDEPFSSETSLKAYREGLAAGERSMGVATKDGEDGKPHAPAHTVLMDRERIVVIPRVAAGTGGVC</sequence>
<dbReference type="Pfam" id="PF19327">
    <property type="entry name" value="Ap4A_phos_N"/>
    <property type="match status" value="1"/>
</dbReference>
<dbReference type="Gene3D" id="3.30.428.70">
    <property type="match status" value="1"/>
</dbReference>
<comment type="caution">
    <text evidence="2">The sequence shown here is derived from an EMBL/GenBank/DDBJ whole genome shotgun (WGS) entry which is preliminary data.</text>
</comment>
<gene>
    <name evidence="2" type="ORF">NLU13_8535</name>
</gene>
<accession>A0AA39GCK2</accession>
<proteinExistence type="predicted"/>
<dbReference type="AlphaFoldDB" id="A0AA39GCK2"/>
<dbReference type="EMBL" id="JAPDFR010000008">
    <property type="protein sequence ID" value="KAK0384449.1"/>
    <property type="molecule type" value="Genomic_DNA"/>
</dbReference>
<dbReference type="InterPro" id="IPR043171">
    <property type="entry name" value="Ap4A_phos1/2-like"/>
</dbReference>
<dbReference type="GO" id="GO:0003877">
    <property type="term" value="F:ATP:ADP adenylyltransferase activity"/>
    <property type="evidence" value="ECO:0007669"/>
    <property type="project" value="InterPro"/>
</dbReference>
<keyword evidence="3" id="KW-1185">Reference proteome</keyword>
<organism evidence="2 3">
    <name type="scientific">Sarocladium strictum</name>
    <name type="common">Black bundle disease fungus</name>
    <name type="synonym">Acremonium strictum</name>
    <dbReference type="NCBI Taxonomy" id="5046"/>
    <lineage>
        <taxon>Eukaryota</taxon>
        <taxon>Fungi</taxon>
        <taxon>Dikarya</taxon>
        <taxon>Ascomycota</taxon>
        <taxon>Pezizomycotina</taxon>
        <taxon>Sordariomycetes</taxon>
        <taxon>Hypocreomycetidae</taxon>
        <taxon>Hypocreales</taxon>
        <taxon>Sarocladiaceae</taxon>
        <taxon>Sarocladium</taxon>
    </lineage>
</organism>
<dbReference type="InterPro" id="IPR009163">
    <property type="entry name" value="Ap4A_phos1/2"/>
</dbReference>
<protein>
    <recommendedName>
        <fullName evidence="1">Ap4A phosphorylase 1/2 N-terminal domain-containing protein</fullName>
    </recommendedName>
</protein>
<dbReference type="SUPFAM" id="SSF54197">
    <property type="entry name" value="HIT-like"/>
    <property type="match status" value="1"/>
</dbReference>
<reference evidence="2" key="1">
    <citation type="submission" date="2022-10" db="EMBL/GenBank/DDBJ databases">
        <title>Determination and structural analysis of whole genome sequence of Sarocladium strictum F4-1.</title>
        <authorList>
            <person name="Hu L."/>
            <person name="Jiang Y."/>
        </authorList>
    </citation>
    <scope>NUCLEOTIDE SEQUENCE</scope>
    <source>
        <strain evidence="2">F4-1</strain>
    </source>
</reference>
<dbReference type="PANTHER" id="PTHR38420">
    <property type="entry name" value="AP-4-A PHOSPHORYLASE II"/>
    <property type="match status" value="1"/>
</dbReference>
<feature type="domain" description="Ap4A phosphorylase 1/2 N-terminal" evidence="1">
    <location>
        <begin position="44"/>
        <end position="181"/>
    </location>
</feature>
<evidence type="ECO:0000313" key="2">
    <source>
        <dbReference type="EMBL" id="KAK0384449.1"/>
    </source>
</evidence>
<dbReference type="InterPro" id="IPR045759">
    <property type="entry name" value="Ap4A_phos1/2_N"/>
</dbReference>
<dbReference type="InterPro" id="IPR036265">
    <property type="entry name" value="HIT-like_sf"/>
</dbReference>
<evidence type="ECO:0000259" key="1">
    <source>
        <dbReference type="Pfam" id="PF19327"/>
    </source>
</evidence>
<dbReference type="GO" id="GO:0009117">
    <property type="term" value="P:nucleotide metabolic process"/>
    <property type="evidence" value="ECO:0007669"/>
    <property type="project" value="InterPro"/>
</dbReference>